<evidence type="ECO:0000313" key="1">
    <source>
        <dbReference type="EMBL" id="KNZ59757.1"/>
    </source>
</evidence>
<reference evidence="1 2" key="1">
    <citation type="submission" date="2015-08" db="EMBL/GenBank/DDBJ databases">
        <title>Next Generation Sequencing and Analysis of the Genome of Puccinia sorghi L Schw, the Causal Agent of Maize Common Rust.</title>
        <authorList>
            <person name="Rochi L."/>
            <person name="Burguener G."/>
            <person name="Darino M."/>
            <person name="Turjanski A."/>
            <person name="Kreff E."/>
            <person name="Dieguez M.J."/>
            <person name="Sacco F."/>
        </authorList>
    </citation>
    <scope>NUCLEOTIDE SEQUENCE [LARGE SCALE GENOMIC DNA]</scope>
    <source>
        <strain evidence="1 2">RO10H11247</strain>
    </source>
</reference>
<proteinExistence type="predicted"/>
<name>A0A0L6VGR0_9BASI</name>
<dbReference type="VEuPathDB" id="FungiDB:VP01_1668g1"/>
<organism evidence="1 2">
    <name type="scientific">Puccinia sorghi</name>
    <dbReference type="NCBI Taxonomy" id="27349"/>
    <lineage>
        <taxon>Eukaryota</taxon>
        <taxon>Fungi</taxon>
        <taxon>Dikarya</taxon>
        <taxon>Basidiomycota</taxon>
        <taxon>Pucciniomycotina</taxon>
        <taxon>Pucciniomycetes</taxon>
        <taxon>Pucciniales</taxon>
        <taxon>Pucciniaceae</taxon>
        <taxon>Puccinia</taxon>
    </lineage>
</organism>
<comment type="caution">
    <text evidence="1">The sequence shown here is derived from an EMBL/GenBank/DDBJ whole genome shotgun (WGS) entry which is preliminary data.</text>
</comment>
<protein>
    <submittedName>
        <fullName evidence="1">Uncharacterized protein</fullName>
    </submittedName>
</protein>
<keyword evidence="2" id="KW-1185">Reference proteome</keyword>
<dbReference type="Proteomes" id="UP000037035">
    <property type="component" value="Unassembled WGS sequence"/>
</dbReference>
<evidence type="ECO:0000313" key="2">
    <source>
        <dbReference type="Proteomes" id="UP000037035"/>
    </source>
</evidence>
<dbReference type="AlphaFoldDB" id="A0A0L6VGR0"/>
<sequence length="202" mass="22728">MREHVAIPISNQHGNLTGNNQAVLESLVGLLGISVENQALIYQICNPCIWSNSAVLLLCKNPGNYHGTPAHTWQRWISNGKATSSVVSFLCNMVKYEQNTLCNLLLTNIKHDLGQELVGAVRKLYDLFFVIDRGFRVQGFSQTVAEVERDITTASKIRLALLRIITAHHYLQRPPGETSSQWEMIDDQLDQLRSFSSHQKQA</sequence>
<dbReference type="OrthoDB" id="2504051at2759"/>
<gene>
    <name evidence="1" type="ORF">VP01_1668g1</name>
</gene>
<dbReference type="EMBL" id="LAVV01006468">
    <property type="protein sequence ID" value="KNZ59757.1"/>
    <property type="molecule type" value="Genomic_DNA"/>
</dbReference>
<accession>A0A0L6VGR0</accession>